<feature type="transmembrane region" description="Helical" evidence="6">
    <location>
        <begin position="239"/>
        <end position="259"/>
    </location>
</feature>
<dbReference type="EC" id="2.7.13.3" evidence="2"/>
<keyword evidence="4 9" id="KW-0418">Kinase</keyword>
<dbReference type="InterPro" id="IPR005467">
    <property type="entry name" value="His_kinase_dom"/>
</dbReference>
<proteinExistence type="predicted"/>
<evidence type="ECO:0000256" key="5">
    <source>
        <dbReference type="ARBA" id="ARBA00023012"/>
    </source>
</evidence>
<evidence type="ECO:0000256" key="4">
    <source>
        <dbReference type="ARBA" id="ARBA00022777"/>
    </source>
</evidence>
<name>A0A285JI74_9RHOB</name>
<dbReference type="InterPro" id="IPR003594">
    <property type="entry name" value="HATPase_dom"/>
</dbReference>
<dbReference type="InterPro" id="IPR050482">
    <property type="entry name" value="Sensor_HK_TwoCompSys"/>
</dbReference>
<evidence type="ECO:0000256" key="6">
    <source>
        <dbReference type="SAM" id="Phobius"/>
    </source>
</evidence>
<feature type="transmembrane region" description="Helical" evidence="6">
    <location>
        <begin position="265"/>
        <end position="286"/>
    </location>
</feature>
<keyword evidence="10" id="KW-1185">Reference proteome</keyword>
<dbReference type="EMBL" id="PGTD01000022">
    <property type="protein sequence ID" value="PJE26431.1"/>
    <property type="molecule type" value="Genomic_DNA"/>
</dbReference>
<dbReference type="InterPro" id="IPR036890">
    <property type="entry name" value="HATPase_C_sf"/>
</dbReference>
<dbReference type="AlphaFoldDB" id="A0A285JI74"/>
<feature type="transmembrane region" description="Helical" evidence="6">
    <location>
        <begin position="362"/>
        <end position="384"/>
    </location>
</feature>
<reference evidence="8 10" key="2">
    <citation type="journal article" date="2018" name="Int. J. Syst. Evol. Microbiol.">
        <title>Pseudooceanicola lipolyticus sp. nov., a marine alphaproteobacterium, reclassification of Oceanicola flagellatus as Pseudooceanicola flagellatus comb. nov. and emended description of the genus Pseudooceanicola.</title>
        <authorList>
            <person name="Huang M.-M."/>
            <person name="Guo L.-L."/>
            <person name="Wu Y.-H."/>
            <person name="Lai Q.-L."/>
            <person name="Shao Z.-Z."/>
            <person name="Wang C.-S."/>
            <person name="Wu M."/>
            <person name="Xu X.-W."/>
        </authorList>
    </citation>
    <scope>NUCLEOTIDE SEQUENCE [LARGE SCALE GENOMIC DNA]</scope>
    <source>
        <strain evidence="8 10">Ar-45</strain>
    </source>
</reference>
<dbReference type="PANTHER" id="PTHR24421:SF10">
    <property type="entry name" value="NITRATE_NITRITE SENSOR PROTEIN NARQ"/>
    <property type="match status" value="1"/>
</dbReference>
<dbReference type="CDD" id="cd16917">
    <property type="entry name" value="HATPase_UhpB-NarQ-NarX-like"/>
    <property type="match status" value="1"/>
</dbReference>
<evidence type="ECO:0000256" key="1">
    <source>
        <dbReference type="ARBA" id="ARBA00000085"/>
    </source>
</evidence>
<evidence type="ECO:0000256" key="3">
    <source>
        <dbReference type="ARBA" id="ARBA00022679"/>
    </source>
</evidence>
<dbReference type="PROSITE" id="PS50109">
    <property type="entry name" value="HIS_KIN"/>
    <property type="match status" value="1"/>
</dbReference>
<keyword evidence="6" id="KW-0472">Membrane</keyword>
<organism evidence="9">
    <name type="scientific">Pseudooceanicola antarcticus</name>
    <dbReference type="NCBI Taxonomy" id="1247613"/>
    <lineage>
        <taxon>Bacteria</taxon>
        <taxon>Pseudomonadati</taxon>
        <taxon>Pseudomonadota</taxon>
        <taxon>Alphaproteobacteria</taxon>
        <taxon>Rhodobacterales</taxon>
        <taxon>Paracoccaceae</taxon>
        <taxon>Pseudooceanicola</taxon>
    </lineage>
</organism>
<accession>A0A285JI74</accession>
<evidence type="ECO:0000313" key="10">
    <source>
        <dbReference type="Proteomes" id="UP000231702"/>
    </source>
</evidence>
<dbReference type="EMBL" id="OBEA01000009">
    <property type="protein sequence ID" value="SNY59507.1"/>
    <property type="molecule type" value="Genomic_DNA"/>
</dbReference>
<dbReference type="Proteomes" id="UP000231702">
    <property type="component" value="Unassembled WGS sequence"/>
</dbReference>
<feature type="domain" description="Histidine kinase" evidence="7">
    <location>
        <begin position="540"/>
        <end position="731"/>
    </location>
</feature>
<gene>
    <name evidence="8" type="ORF">CVM39_17970</name>
    <name evidence="9" type="ORF">SAMN06297129_3777</name>
</gene>
<dbReference type="Proteomes" id="UP000231655">
    <property type="component" value="Unassembled WGS sequence"/>
</dbReference>
<feature type="transmembrane region" description="Helical" evidence="6">
    <location>
        <begin position="215"/>
        <end position="232"/>
    </location>
</feature>
<comment type="catalytic activity">
    <reaction evidence="1">
        <text>ATP + protein L-histidine = ADP + protein N-phospho-L-histidine.</text>
        <dbReference type="EC" id="2.7.13.3"/>
    </reaction>
</comment>
<feature type="transmembrane region" description="Helical" evidence="6">
    <location>
        <begin position="175"/>
        <end position="195"/>
    </location>
</feature>
<evidence type="ECO:0000313" key="9">
    <source>
        <dbReference type="EMBL" id="SNY59507.1"/>
    </source>
</evidence>
<dbReference type="OrthoDB" id="9778496at2"/>
<feature type="transmembrane region" description="Helical" evidence="6">
    <location>
        <begin position="298"/>
        <end position="319"/>
    </location>
</feature>
<dbReference type="SMART" id="SM00387">
    <property type="entry name" value="HATPase_c"/>
    <property type="match status" value="1"/>
</dbReference>
<keyword evidence="6" id="KW-0812">Transmembrane</keyword>
<keyword evidence="6" id="KW-1133">Transmembrane helix</keyword>
<dbReference type="RefSeq" id="WP_097147457.1">
    <property type="nucleotide sequence ID" value="NZ_OBEA01000009.1"/>
</dbReference>
<evidence type="ECO:0000313" key="8">
    <source>
        <dbReference type="EMBL" id="PJE26431.1"/>
    </source>
</evidence>
<keyword evidence="5" id="KW-0902">Two-component regulatory system</keyword>
<protein>
    <recommendedName>
        <fullName evidence="2">histidine kinase</fullName>
        <ecNumber evidence="2">2.7.13.3</ecNumber>
    </recommendedName>
</protein>
<dbReference type="SUPFAM" id="SSF55874">
    <property type="entry name" value="ATPase domain of HSP90 chaperone/DNA topoisomerase II/histidine kinase"/>
    <property type="match status" value="1"/>
</dbReference>
<feature type="transmembrane region" description="Helical" evidence="6">
    <location>
        <begin position="390"/>
        <end position="407"/>
    </location>
</feature>
<feature type="transmembrane region" description="Helical" evidence="6">
    <location>
        <begin position="147"/>
        <end position="168"/>
    </location>
</feature>
<sequence length="740" mass="80609">MRRFATPVLLTLAVGMITICIALAAVSAALQHPHLGLRLAIPDAGPGLLIRQSDIPDAEIPAGSRLLAIGSARDPSVPVSGVTLIEEPDTLSDYETMQAFRADQHRLSQVLRDGKVTLHLLLPEGQIEQVSLQPAPRRSLSSLPPVFWVQILTGVFAVGFGGWVWALHPRRLPQLMLLTVGVGLQMAANAAAIYSTRELALPQNYLAWLGGTNQIGAQIFGAGILGLFLCYPRRIAPRWVVLGQLPLVVGWALVNQAGLIHSNAIGFQLPTILILLGAILCTFCQIRATRGDLPARAALWIIGICTGLGTGSFVLTRSLPALLGLPLAFPQGYAFALLGIVYLGFARAVLRHRLFDVERLALHTLFYFTGAALLLLIDAALVLLLSLDQVPALGISLFFVGIFYLPLRDATARALLKRRRKAQPISELVRAADEVAFARDDECRRKRYEKLLALEFGSLSIEPLPEGEAVTLPRITQEGIALLLPAVPPLPAYRLRWRDDGRRLFSPMDLSRAEVICTVLQQLLEGRRAYRTGANDERTRIARDVHDNIAVHLLGALHSPLSSRKDELIRETLADLRRIIEDGDRQPDAELSEILGELRHDLAELLAVTGIALDWPTTPDTGLRLPDPMAHALRSILREAVNNARRHSGCSRVTVRIEPRPEMIRVSIADDGRGIPAEVLRGFRAGVTSNDAPGHGLCNMRARVARLGGTLELSQAPGGGVLIEALLPRADTEVQQRAAE</sequence>
<dbReference type="PANTHER" id="PTHR24421">
    <property type="entry name" value="NITRATE/NITRITE SENSOR PROTEIN NARX-RELATED"/>
    <property type="match status" value="1"/>
</dbReference>
<feature type="transmembrane region" description="Helical" evidence="6">
    <location>
        <begin position="331"/>
        <end position="350"/>
    </location>
</feature>
<evidence type="ECO:0000259" key="7">
    <source>
        <dbReference type="PROSITE" id="PS50109"/>
    </source>
</evidence>
<dbReference type="GO" id="GO:0004673">
    <property type="term" value="F:protein histidine kinase activity"/>
    <property type="evidence" value="ECO:0007669"/>
    <property type="project" value="UniProtKB-EC"/>
</dbReference>
<dbReference type="Gene3D" id="3.30.565.10">
    <property type="entry name" value="Histidine kinase-like ATPase, C-terminal domain"/>
    <property type="match status" value="1"/>
</dbReference>
<evidence type="ECO:0000256" key="2">
    <source>
        <dbReference type="ARBA" id="ARBA00012438"/>
    </source>
</evidence>
<dbReference type="Pfam" id="PF02518">
    <property type="entry name" value="HATPase_c"/>
    <property type="match status" value="1"/>
</dbReference>
<keyword evidence="3" id="KW-0808">Transferase</keyword>
<reference evidence="9" key="1">
    <citation type="submission" date="2017-09" db="EMBL/GenBank/DDBJ databases">
        <authorList>
            <person name="Ehlers B."/>
            <person name="Leendertz F.H."/>
        </authorList>
    </citation>
    <scope>NUCLEOTIDE SEQUENCE [LARGE SCALE GENOMIC DNA]</scope>
    <source>
        <strain evidence="9">CGMCC 1.12662</strain>
    </source>
</reference>
<dbReference type="GO" id="GO:0000160">
    <property type="term" value="P:phosphorelay signal transduction system"/>
    <property type="evidence" value="ECO:0007669"/>
    <property type="project" value="UniProtKB-KW"/>
</dbReference>